<evidence type="ECO:0000256" key="6">
    <source>
        <dbReference type="ARBA" id="ARBA00022786"/>
    </source>
</evidence>
<evidence type="ECO:0000256" key="5">
    <source>
        <dbReference type="ARBA" id="ARBA00022771"/>
    </source>
</evidence>
<keyword evidence="3" id="KW-0808">Transferase</keyword>
<evidence type="ECO:0000256" key="2">
    <source>
        <dbReference type="ARBA" id="ARBA00012483"/>
    </source>
</evidence>
<dbReference type="Gene3D" id="3.30.40.10">
    <property type="entry name" value="Zinc/RING finger domain, C3HC4 (zinc finger)"/>
    <property type="match status" value="1"/>
</dbReference>
<evidence type="ECO:0000256" key="3">
    <source>
        <dbReference type="ARBA" id="ARBA00022679"/>
    </source>
</evidence>
<feature type="compositionally biased region" description="Polar residues" evidence="9">
    <location>
        <begin position="495"/>
        <end position="509"/>
    </location>
</feature>
<keyword evidence="4" id="KW-0479">Metal-binding</keyword>
<dbReference type="GO" id="GO:0016567">
    <property type="term" value="P:protein ubiquitination"/>
    <property type="evidence" value="ECO:0007669"/>
    <property type="project" value="TreeGrafter"/>
</dbReference>
<evidence type="ECO:0000256" key="10">
    <source>
        <dbReference type="SAM" id="Phobius"/>
    </source>
</evidence>
<dbReference type="EMBL" id="LR746269">
    <property type="protein sequence ID" value="CAA7398265.1"/>
    <property type="molecule type" value="Genomic_DNA"/>
</dbReference>
<evidence type="ECO:0000256" key="9">
    <source>
        <dbReference type="SAM" id="MobiDB-lite"/>
    </source>
</evidence>
<dbReference type="Proteomes" id="UP000663760">
    <property type="component" value="Chromosome 6"/>
</dbReference>
<keyword evidence="7" id="KW-0862">Zinc</keyword>
<comment type="catalytic activity">
    <reaction evidence="1">
        <text>S-ubiquitinyl-[E2 ubiquitin-conjugating enzyme]-L-cysteine + [acceptor protein]-L-lysine = [E2 ubiquitin-conjugating enzyme]-L-cysteine + N(6)-ubiquitinyl-[acceptor protein]-L-lysine.</text>
        <dbReference type="EC" id="2.3.2.27"/>
    </reaction>
</comment>
<keyword evidence="5 8" id="KW-0863">Zinc-finger</keyword>
<organism evidence="12 13">
    <name type="scientific">Spirodela intermedia</name>
    <name type="common">Intermediate duckweed</name>
    <dbReference type="NCBI Taxonomy" id="51605"/>
    <lineage>
        <taxon>Eukaryota</taxon>
        <taxon>Viridiplantae</taxon>
        <taxon>Streptophyta</taxon>
        <taxon>Embryophyta</taxon>
        <taxon>Tracheophyta</taxon>
        <taxon>Spermatophyta</taxon>
        <taxon>Magnoliopsida</taxon>
        <taxon>Liliopsida</taxon>
        <taxon>Araceae</taxon>
        <taxon>Lemnoideae</taxon>
        <taxon>Spirodela</taxon>
    </lineage>
</organism>
<name>A0A7I8KMP6_SPIIN</name>
<feature type="compositionally biased region" description="Acidic residues" evidence="9">
    <location>
        <begin position="203"/>
        <end position="225"/>
    </location>
</feature>
<dbReference type="InterPro" id="IPR013083">
    <property type="entry name" value="Znf_RING/FYVE/PHD"/>
</dbReference>
<accession>A0A7I8KMP6</accession>
<feature type="domain" description="RING-type" evidence="11">
    <location>
        <begin position="329"/>
        <end position="370"/>
    </location>
</feature>
<evidence type="ECO:0000256" key="7">
    <source>
        <dbReference type="ARBA" id="ARBA00022833"/>
    </source>
</evidence>
<feature type="transmembrane region" description="Helical" evidence="10">
    <location>
        <begin position="451"/>
        <end position="472"/>
    </location>
</feature>
<dbReference type="InterPro" id="IPR011016">
    <property type="entry name" value="Znf_RING-CH"/>
</dbReference>
<evidence type="ECO:0000313" key="12">
    <source>
        <dbReference type="EMBL" id="CAA7398265.1"/>
    </source>
</evidence>
<keyword evidence="13" id="KW-1185">Reference proteome</keyword>
<evidence type="ECO:0000256" key="4">
    <source>
        <dbReference type="ARBA" id="ARBA00022723"/>
    </source>
</evidence>
<feature type="compositionally biased region" description="Gly residues" evidence="9">
    <location>
        <begin position="481"/>
        <end position="490"/>
    </location>
</feature>
<dbReference type="GO" id="GO:0005737">
    <property type="term" value="C:cytoplasm"/>
    <property type="evidence" value="ECO:0007669"/>
    <property type="project" value="TreeGrafter"/>
</dbReference>
<dbReference type="SMART" id="SM00744">
    <property type="entry name" value="RINGv"/>
    <property type="match status" value="1"/>
</dbReference>
<dbReference type="FunFam" id="3.30.40.10:FF:000127">
    <property type="entry name" value="E3 ubiquitin-protein ligase RNF181"/>
    <property type="match status" value="1"/>
</dbReference>
<keyword evidence="10" id="KW-1133">Transmembrane helix</keyword>
<reference evidence="12" key="1">
    <citation type="submission" date="2020-02" db="EMBL/GenBank/DDBJ databases">
        <authorList>
            <person name="Scholz U."/>
            <person name="Mascher M."/>
            <person name="Fiebig A."/>
        </authorList>
    </citation>
    <scope>NUCLEOTIDE SEQUENCE</scope>
</reference>
<dbReference type="EC" id="2.3.2.27" evidence="2"/>
<evidence type="ECO:0000256" key="1">
    <source>
        <dbReference type="ARBA" id="ARBA00000900"/>
    </source>
</evidence>
<dbReference type="SMART" id="SM00184">
    <property type="entry name" value="RING"/>
    <property type="match status" value="1"/>
</dbReference>
<dbReference type="PROSITE" id="PS50089">
    <property type="entry name" value="ZF_RING_2"/>
    <property type="match status" value="1"/>
</dbReference>
<proteinExistence type="predicted"/>
<dbReference type="OrthoDB" id="21204at2759"/>
<sequence length="518" mass="57672">MESEHHDYDITDVHSVYERNVSCFVCRRNFQPEVETDEAFDVMSICRDCKTSVFDDLGTTMSTPRDVHQRRQRGVRVRRQSSESVEDLFLQEFSQLINLARQNRETHLEGGSAQTVSSTSRDRSIRWRRTLSDNESDGLDQVDSLFAESDSNFSFGVYGGESDASVDGPSFLDREVFIHLDDESRIVTDIGIDPMHTGLDSWNSDDQDEDGEEWEDTNFDEEVTPEVDPSHQIRDASGSPVANRARVHWISQEDGFLPYPSIFSDLEESDLYIQSGDYLNGRGLEELLEHLAETDGSRRGAPPASSSFVENLPRVVFSEDHEKNGGLICAICKDPLLTGTQVSQLPCLHFYHPSCILPWLSSRNSCPLCRYELPTDDPDYEQGKRHLSSGPMELTEIRDEELPEEGSSTESSDSEVEEVSDLGLERQETMGSGEDDPSDPSHSSRGGAGGGWLLLAAAPIVGIVGAVLVLWLGKPLTRGGGSLRSHGGWGDQIPRVSSTNDSAQASGNGRNRRWWPFF</sequence>
<dbReference type="GO" id="GO:0008270">
    <property type="term" value="F:zinc ion binding"/>
    <property type="evidence" value="ECO:0007669"/>
    <property type="project" value="UniProtKB-KW"/>
</dbReference>
<dbReference type="InterPro" id="IPR001841">
    <property type="entry name" value="Znf_RING"/>
</dbReference>
<dbReference type="GO" id="GO:0061630">
    <property type="term" value="F:ubiquitin protein ligase activity"/>
    <property type="evidence" value="ECO:0007669"/>
    <property type="project" value="UniProtKB-EC"/>
</dbReference>
<keyword evidence="10" id="KW-0812">Transmembrane</keyword>
<dbReference type="AlphaFoldDB" id="A0A7I8KMP6"/>
<feature type="region of interest" description="Disordered" evidence="9">
    <location>
        <begin position="481"/>
        <end position="510"/>
    </location>
</feature>
<evidence type="ECO:0000256" key="8">
    <source>
        <dbReference type="PROSITE-ProRule" id="PRU00175"/>
    </source>
</evidence>
<dbReference type="PANTHER" id="PTHR15710:SF242">
    <property type="entry name" value="OS06G0633500 PROTEIN"/>
    <property type="match status" value="1"/>
</dbReference>
<feature type="region of interest" description="Disordered" evidence="9">
    <location>
        <begin position="377"/>
        <end position="421"/>
    </location>
</feature>
<dbReference type="Pfam" id="PF13639">
    <property type="entry name" value="zf-RING_2"/>
    <property type="match status" value="1"/>
</dbReference>
<evidence type="ECO:0000313" key="13">
    <source>
        <dbReference type="Proteomes" id="UP000663760"/>
    </source>
</evidence>
<dbReference type="PANTHER" id="PTHR15710">
    <property type="entry name" value="E3 UBIQUITIN-PROTEIN LIGASE PRAJA"/>
    <property type="match status" value="1"/>
</dbReference>
<feature type="region of interest" description="Disordered" evidence="9">
    <location>
        <begin position="197"/>
        <end position="238"/>
    </location>
</feature>
<protein>
    <recommendedName>
        <fullName evidence="2">RING-type E3 ubiquitin transferase</fullName>
        <ecNumber evidence="2">2.3.2.27</ecNumber>
    </recommendedName>
</protein>
<keyword evidence="6" id="KW-0833">Ubl conjugation pathway</keyword>
<gene>
    <name evidence="12" type="ORF">SI8410_06008930</name>
</gene>
<evidence type="ECO:0000259" key="11">
    <source>
        <dbReference type="PROSITE" id="PS50089"/>
    </source>
</evidence>
<dbReference type="SUPFAM" id="SSF57850">
    <property type="entry name" value="RING/U-box"/>
    <property type="match status" value="1"/>
</dbReference>
<keyword evidence="10" id="KW-0472">Membrane</keyword>